<accession>A0A917PKQ1</accession>
<gene>
    <name evidence="2" type="ORF">GCM10008939_28700</name>
</gene>
<comment type="caution">
    <text evidence="2">The sequence shown here is derived from an EMBL/GenBank/DDBJ whole genome shotgun (WGS) entry which is preliminary data.</text>
</comment>
<feature type="region of interest" description="Disordered" evidence="1">
    <location>
        <begin position="60"/>
        <end position="96"/>
    </location>
</feature>
<evidence type="ECO:0000313" key="3">
    <source>
        <dbReference type="Proteomes" id="UP000635726"/>
    </source>
</evidence>
<dbReference type="AlphaFoldDB" id="A0A917PKQ1"/>
<keyword evidence="3" id="KW-1185">Reference proteome</keyword>
<evidence type="ECO:0000313" key="2">
    <source>
        <dbReference type="EMBL" id="GGJ83075.1"/>
    </source>
</evidence>
<proteinExistence type="predicted"/>
<protein>
    <submittedName>
        <fullName evidence="2">Uncharacterized protein</fullName>
    </submittedName>
</protein>
<sequence length="96" mass="10387">MPVRDTIHSSLVSNIPSRSVLVRTRSGVYAPSAVIPMGIGDPPTDTVAFLDQTVNELSVSSGHTADTRKGHGRTPYRDLHTARHEANGTPRELRPC</sequence>
<dbReference type="EMBL" id="BMOE01000011">
    <property type="protein sequence ID" value="GGJ83075.1"/>
    <property type="molecule type" value="Genomic_DNA"/>
</dbReference>
<dbReference type="Proteomes" id="UP000635726">
    <property type="component" value="Unassembled WGS sequence"/>
</dbReference>
<feature type="compositionally biased region" description="Basic and acidic residues" evidence="1">
    <location>
        <begin position="65"/>
        <end position="96"/>
    </location>
</feature>
<evidence type="ECO:0000256" key="1">
    <source>
        <dbReference type="SAM" id="MobiDB-lite"/>
    </source>
</evidence>
<reference evidence="2" key="1">
    <citation type="journal article" date="2014" name="Int. J. Syst. Evol. Microbiol.">
        <title>Complete genome sequence of Corynebacterium casei LMG S-19264T (=DSM 44701T), isolated from a smear-ripened cheese.</title>
        <authorList>
            <consortium name="US DOE Joint Genome Institute (JGI-PGF)"/>
            <person name="Walter F."/>
            <person name="Albersmeier A."/>
            <person name="Kalinowski J."/>
            <person name="Ruckert C."/>
        </authorList>
    </citation>
    <scope>NUCLEOTIDE SEQUENCE</scope>
    <source>
        <strain evidence="2">JCM 14371</strain>
    </source>
</reference>
<reference evidence="2" key="2">
    <citation type="submission" date="2020-09" db="EMBL/GenBank/DDBJ databases">
        <authorList>
            <person name="Sun Q."/>
            <person name="Ohkuma M."/>
        </authorList>
    </citation>
    <scope>NUCLEOTIDE SEQUENCE</scope>
    <source>
        <strain evidence="2">JCM 14371</strain>
    </source>
</reference>
<name>A0A917PKQ1_9DEIO</name>
<organism evidence="2 3">
    <name type="scientific">Deinococcus aquiradiocola</name>
    <dbReference type="NCBI Taxonomy" id="393059"/>
    <lineage>
        <taxon>Bacteria</taxon>
        <taxon>Thermotogati</taxon>
        <taxon>Deinococcota</taxon>
        <taxon>Deinococci</taxon>
        <taxon>Deinococcales</taxon>
        <taxon>Deinococcaceae</taxon>
        <taxon>Deinococcus</taxon>
    </lineage>
</organism>